<feature type="coiled-coil region" evidence="1">
    <location>
        <begin position="19"/>
        <end position="46"/>
    </location>
</feature>
<dbReference type="InterPro" id="IPR036641">
    <property type="entry name" value="HPT_dom_sf"/>
</dbReference>
<evidence type="ECO:0000256" key="1">
    <source>
        <dbReference type="SAM" id="Coils"/>
    </source>
</evidence>
<evidence type="ECO:0000259" key="2">
    <source>
        <dbReference type="Pfam" id="PF26379"/>
    </source>
</evidence>
<sequence length="567" mass="63288">MASTGHTPINQAISFNIVREEVIDSLSQAEAALERFLENRESAADMQLCIDQFTALKGVFDIIELEGAKILCDEILEVANEVPVGAGDEKDTVLTAMGKGIFSLSRYLEFINTRQKDLPELLIPIVNELRQQRDQTLIPDSHYFAVNLNVNRPKTNGQSVPVEQIVEISKRYRHMYMVGLLGIMKGEHVPLCLRLMLRSMEGLEKLCGDHSVGKLWWLAASAFEGLSVMPVTEIADGRKRLYMQIERYIKKLNVNPDQVLDIEPPRGLIKDILYINALVKGENARSQEVLKTYGLDSYADSEIDRQHQIALLMGPGSSVLASVSAALCDELNKLKDQIDLTARVLRQEPEDLVDIISELRKILSTLVLINLDAEAKQIHRQVERFEGWKSEGQQIDNEDLMQTADVLLAVEDSVRNLEVTLVNQAENTVGSHNILTHELDQAQINVLKEADAGLSITKRALNDFVESDWDKMNLANVNSTLATVRGGFQFLGKDRAANILDVCSRYIENSIIRMSQPPRESELNAIADVLSSLEYYLEGMLTSSGGFGEQVLDLAEDALKQLGCRIS</sequence>
<proteinExistence type="predicted"/>
<keyword evidence="1" id="KW-0175">Coiled coil</keyword>
<protein>
    <submittedName>
        <fullName evidence="3">Type IV pilus/biofilm regulator FimL</fullName>
    </submittedName>
</protein>
<name>A0ABP7M2M7_9GAMM</name>
<keyword evidence="4" id="KW-1185">Reference proteome</keyword>
<dbReference type="SUPFAM" id="SSF47226">
    <property type="entry name" value="Histidine-containing phosphotransfer domain, HPT domain"/>
    <property type="match status" value="1"/>
</dbReference>
<organism evidence="3 4">
    <name type="scientific">Litoribacillus peritrichatus</name>
    <dbReference type="NCBI Taxonomy" id="718191"/>
    <lineage>
        <taxon>Bacteria</taxon>
        <taxon>Pseudomonadati</taxon>
        <taxon>Pseudomonadota</taxon>
        <taxon>Gammaproteobacteria</taxon>
        <taxon>Oceanospirillales</taxon>
        <taxon>Oceanospirillaceae</taxon>
        <taxon>Litoribacillus</taxon>
    </lineage>
</organism>
<dbReference type="RefSeq" id="WP_344795231.1">
    <property type="nucleotide sequence ID" value="NZ_BAABBN010000004.1"/>
</dbReference>
<gene>
    <name evidence="3" type="primary">fimL</name>
    <name evidence="3" type="ORF">GCM10022277_05410</name>
</gene>
<dbReference type="InterPro" id="IPR058661">
    <property type="entry name" value="FimL_2nd"/>
</dbReference>
<reference evidence="4" key="1">
    <citation type="journal article" date="2019" name="Int. J. Syst. Evol. Microbiol.">
        <title>The Global Catalogue of Microorganisms (GCM) 10K type strain sequencing project: providing services to taxonomists for standard genome sequencing and annotation.</title>
        <authorList>
            <consortium name="The Broad Institute Genomics Platform"/>
            <consortium name="The Broad Institute Genome Sequencing Center for Infectious Disease"/>
            <person name="Wu L."/>
            <person name="Ma J."/>
        </authorList>
    </citation>
    <scope>NUCLEOTIDE SEQUENCE [LARGE SCALE GENOMIC DNA]</scope>
    <source>
        <strain evidence="4">JCM 17551</strain>
    </source>
</reference>
<dbReference type="EMBL" id="BAABBN010000004">
    <property type="protein sequence ID" value="GAA3913726.1"/>
    <property type="molecule type" value="Genomic_DNA"/>
</dbReference>
<accession>A0ABP7M2M7</accession>
<evidence type="ECO:0000313" key="3">
    <source>
        <dbReference type="EMBL" id="GAA3913726.1"/>
    </source>
</evidence>
<comment type="caution">
    <text evidence="3">The sequence shown here is derived from an EMBL/GenBank/DDBJ whole genome shotgun (WGS) entry which is preliminary data.</text>
</comment>
<dbReference type="Proteomes" id="UP001501565">
    <property type="component" value="Unassembled WGS sequence"/>
</dbReference>
<feature type="domain" description="Scaffold protein FimL second" evidence="2">
    <location>
        <begin position="167"/>
        <end position="301"/>
    </location>
</feature>
<evidence type="ECO:0000313" key="4">
    <source>
        <dbReference type="Proteomes" id="UP001501565"/>
    </source>
</evidence>
<dbReference type="Pfam" id="PF26379">
    <property type="entry name" value="FimL_2nd"/>
    <property type="match status" value="1"/>
</dbReference>